<proteinExistence type="predicted"/>
<accession>A0A916XEM2</accession>
<protein>
    <recommendedName>
        <fullName evidence="3">Exonuclease</fullName>
    </recommendedName>
</protein>
<reference evidence="1" key="1">
    <citation type="journal article" date="2014" name="Int. J. Syst. Evol. Microbiol.">
        <title>Complete genome sequence of Corynebacterium casei LMG S-19264T (=DSM 44701T), isolated from a smear-ripened cheese.</title>
        <authorList>
            <consortium name="US DOE Joint Genome Institute (JGI-PGF)"/>
            <person name="Walter F."/>
            <person name="Albersmeier A."/>
            <person name="Kalinowski J."/>
            <person name="Ruckert C."/>
        </authorList>
    </citation>
    <scope>NUCLEOTIDE SEQUENCE</scope>
    <source>
        <strain evidence="1">CGMCC 1.15478</strain>
    </source>
</reference>
<dbReference type="CDD" id="cd12954">
    <property type="entry name" value="MMP_TTHA0227_like_1"/>
    <property type="match status" value="1"/>
</dbReference>
<name>A0A916XEM2_9ACTN</name>
<dbReference type="EMBL" id="BMJH01000002">
    <property type="protein sequence ID" value="GGC66281.1"/>
    <property type="molecule type" value="Genomic_DNA"/>
</dbReference>
<keyword evidence="2" id="KW-1185">Reference proteome</keyword>
<dbReference type="SUPFAM" id="SSF55486">
    <property type="entry name" value="Metalloproteases ('zincins'), catalytic domain"/>
    <property type="match status" value="1"/>
</dbReference>
<dbReference type="Gene3D" id="3.30.2010.20">
    <property type="match status" value="1"/>
</dbReference>
<evidence type="ECO:0000313" key="1">
    <source>
        <dbReference type="EMBL" id="GGC66281.1"/>
    </source>
</evidence>
<dbReference type="Proteomes" id="UP000641514">
    <property type="component" value="Unassembled WGS sequence"/>
</dbReference>
<comment type="caution">
    <text evidence="1">The sequence shown here is derived from an EMBL/GenBank/DDBJ whole genome shotgun (WGS) entry which is preliminary data.</text>
</comment>
<reference evidence="1" key="2">
    <citation type="submission" date="2020-09" db="EMBL/GenBank/DDBJ databases">
        <authorList>
            <person name="Sun Q."/>
            <person name="Zhou Y."/>
        </authorList>
    </citation>
    <scope>NUCLEOTIDE SEQUENCE</scope>
    <source>
        <strain evidence="1">CGMCC 1.15478</strain>
    </source>
</reference>
<organism evidence="1 2">
    <name type="scientific">Hoyosella rhizosphaerae</name>
    <dbReference type="NCBI Taxonomy" id="1755582"/>
    <lineage>
        <taxon>Bacteria</taxon>
        <taxon>Bacillati</taxon>
        <taxon>Actinomycetota</taxon>
        <taxon>Actinomycetes</taxon>
        <taxon>Mycobacteriales</taxon>
        <taxon>Hoyosellaceae</taxon>
        <taxon>Hoyosella</taxon>
    </lineage>
</organism>
<sequence length="139" mass="15175">MLLTPSSPGRKSPAQKFDAVVLAAFSPIDARWAKRLRELDIAVDEVPMVRAINPDTVSWPPEIVADGPVPLSRLVPAGLDKRGKPTRARIVLFRRALELRADSRPELLALVHNILVQQVATYLGVDPEEVSPVGDGNID</sequence>
<gene>
    <name evidence="1" type="ORF">GCM10011410_18570</name>
</gene>
<dbReference type="InterPro" id="IPR038555">
    <property type="entry name" value="Zincin_1_sf"/>
</dbReference>
<dbReference type="InterPro" id="IPR010428">
    <property type="entry name" value="Zincin_1"/>
</dbReference>
<evidence type="ECO:0000313" key="2">
    <source>
        <dbReference type="Proteomes" id="UP000641514"/>
    </source>
</evidence>
<evidence type="ECO:0008006" key="3">
    <source>
        <dbReference type="Google" id="ProtNLM"/>
    </source>
</evidence>
<dbReference type="AlphaFoldDB" id="A0A916XEM2"/>
<dbReference type="Pfam" id="PF06262">
    <property type="entry name" value="Zincin_1"/>
    <property type="match status" value="1"/>
</dbReference>